<organism evidence="2 3">
    <name type="scientific">Puccinia graminis f. sp. tritici (strain CRL 75-36-700-3 / race SCCL)</name>
    <name type="common">Black stem rust fungus</name>
    <dbReference type="NCBI Taxonomy" id="418459"/>
    <lineage>
        <taxon>Eukaryota</taxon>
        <taxon>Fungi</taxon>
        <taxon>Dikarya</taxon>
        <taxon>Basidiomycota</taxon>
        <taxon>Pucciniomycotina</taxon>
        <taxon>Pucciniomycetes</taxon>
        <taxon>Pucciniales</taxon>
        <taxon>Pucciniaceae</taxon>
        <taxon>Puccinia</taxon>
    </lineage>
</organism>
<dbReference type="Proteomes" id="UP000008783">
    <property type="component" value="Unassembled WGS sequence"/>
</dbReference>
<evidence type="ECO:0000313" key="3">
    <source>
        <dbReference type="Proteomes" id="UP000008783"/>
    </source>
</evidence>
<gene>
    <name evidence="2" type="ORF">PGTG_14670</name>
</gene>
<accession>E3KWN7</accession>
<dbReference type="HOGENOM" id="CLU_1062226_0_0_1"/>
<evidence type="ECO:0000313" key="2">
    <source>
        <dbReference type="EMBL" id="EFP88704.2"/>
    </source>
</evidence>
<evidence type="ECO:0000256" key="1">
    <source>
        <dbReference type="SAM" id="MobiDB-lite"/>
    </source>
</evidence>
<dbReference type="OrthoDB" id="2507336at2759"/>
<protein>
    <submittedName>
        <fullName evidence="2">Uncharacterized protein</fullName>
    </submittedName>
</protein>
<reference evidence="3" key="2">
    <citation type="journal article" date="2011" name="Proc. Natl. Acad. Sci. U.S.A.">
        <title>Obligate biotrophy features unraveled by the genomic analysis of rust fungi.</title>
        <authorList>
            <person name="Duplessis S."/>
            <person name="Cuomo C.A."/>
            <person name="Lin Y.-C."/>
            <person name="Aerts A."/>
            <person name="Tisserant E."/>
            <person name="Veneault-Fourrey C."/>
            <person name="Joly D.L."/>
            <person name="Hacquard S."/>
            <person name="Amselem J."/>
            <person name="Cantarel B.L."/>
            <person name="Chiu R."/>
            <person name="Coutinho P.M."/>
            <person name="Feau N."/>
            <person name="Field M."/>
            <person name="Frey P."/>
            <person name="Gelhaye E."/>
            <person name="Goldberg J."/>
            <person name="Grabherr M.G."/>
            <person name="Kodira C.D."/>
            <person name="Kohler A."/>
            <person name="Kuees U."/>
            <person name="Lindquist E.A."/>
            <person name="Lucas S.M."/>
            <person name="Mago R."/>
            <person name="Mauceli E."/>
            <person name="Morin E."/>
            <person name="Murat C."/>
            <person name="Pangilinan J.L."/>
            <person name="Park R."/>
            <person name="Pearson M."/>
            <person name="Quesneville H."/>
            <person name="Rouhier N."/>
            <person name="Sakthikumar S."/>
            <person name="Salamov A.A."/>
            <person name="Schmutz J."/>
            <person name="Selles B."/>
            <person name="Shapiro H."/>
            <person name="Tanguay P."/>
            <person name="Tuskan G.A."/>
            <person name="Henrissat B."/>
            <person name="Van de Peer Y."/>
            <person name="Rouze P."/>
            <person name="Ellis J.G."/>
            <person name="Dodds P.N."/>
            <person name="Schein J.E."/>
            <person name="Zhong S."/>
            <person name="Hamelin R.C."/>
            <person name="Grigoriev I.V."/>
            <person name="Szabo L.J."/>
            <person name="Martin F."/>
        </authorList>
    </citation>
    <scope>NUCLEOTIDE SEQUENCE [LARGE SCALE GENOMIC DNA]</scope>
    <source>
        <strain evidence="3">CRL 75-36-700-3 / race SCCL</strain>
    </source>
</reference>
<sequence length="262" mass="29832">MAAKSLCSRELCPSVFDEKSFLISRYKSELNLYGFSLNLIQANPFISLGCICIRKSIFRVPTKSSHVSENPATVKAALSAVNPDDPVGQEALSQMDHLDDDRAGTITLGVSHILKFLRENSEKEELRRQKKEQEKAAQPQPAIPDEMEQRRAKIEELQLRREATLAEDKAKQMEAMMQAMRKQAIERDRLLKKIFEELEANKSKTSEPENEEEECKKQYKEAMSDVNNVLTNVESGVMAHLVKKWGWVVWVGLGHKRICICV</sequence>
<dbReference type="AlphaFoldDB" id="E3KWN7"/>
<dbReference type="VEuPathDB" id="FungiDB:PGTG_14670"/>
<proteinExistence type="predicted"/>
<keyword evidence="3" id="KW-1185">Reference proteome</keyword>
<dbReference type="EMBL" id="DS178316">
    <property type="protein sequence ID" value="EFP88704.2"/>
    <property type="molecule type" value="Genomic_DNA"/>
</dbReference>
<reference key="1">
    <citation type="submission" date="2007-01" db="EMBL/GenBank/DDBJ databases">
        <title>The Genome Sequence of Puccinia graminis f. sp. tritici Strain CRL 75-36-700-3.</title>
        <authorList>
            <consortium name="The Broad Institute Genome Sequencing Platform"/>
            <person name="Birren B."/>
            <person name="Lander E."/>
            <person name="Galagan J."/>
            <person name="Nusbaum C."/>
            <person name="Devon K."/>
            <person name="Cuomo C."/>
            <person name="Jaffe D."/>
            <person name="Butler J."/>
            <person name="Alvarez P."/>
            <person name="Gnerre S."/>
            <person name="Grabherr M."/>
            <person name="Mauceli E."/>
            <person name="Brockman W."/>
            <person name="Young S."/>
            <person name="LaButti K."/>
            <person name="Sykes S."/>
            <person name="DeCaprio D."/>
            <person name="Crawford M."/>
            <person name="Koehrsen M."/>
            <person name="Engels R."/>
            <person name="Montgomery P."/>
            <person name="Pearson M."/>
            <person name="Howarth C."/>
            <person name="Larson L."/>
            <person name="White J."/>
            <person name="Zeng Q."/>
            <person name="Kodira C."/>
            <person name="Yandava C."/>
            <person name="Alvarado L."/>
            <person name="O'Leary S."/>
            <person name="Szabo L."/>
            <person name="Dean R."/>
            <person name="Schein J."/>
        </authorList>
    </citation>
    <scope>NUCLEOTIDE SEQUENCE</scope>
    <source>
        <strain>CRL 75-36-700-3</strain>
    </source>
</reference>
<feature type="compositionally biased region" description="Basic and acidic residues" evidence="1">
    <location>
        <begin position="124"/>
        <end position="135"/>
    </location>
</feature>
<dbReference type="RefSeq" id="XP_003333123.2">
    <property type="nucleotide sequence ID" value="XM_003333075.2"/>
</dbReference>
<feature type="region of interest" description="Disordered" evidence="1">
    <location>
        <begin position="124"/>
        <end position="148"/>
    </location>
</feature>
<dbReference type="InParanoid" id="E3KWN7"/>
<dbReference type="KEGG" id="pgr:PGTG_14670"/>
<dbReference type="GeneID" id="10541494"/>
<name>E3KWN7_PUCGT</name>